<keyword evidence="5" id="KW-0574">Periplasm</keyword>
<dbReference type="InterPro" id="IPR023205">
    <property type="entry name" value="DsbA/DsbL"/>
</dbReference>
<dbReference type="AlphaFoldDB" id="A0A2N8L219"/>
<dbReference type="GO" id="GO:0042597">
    <property type="term" value="C:periplasmic space"/>
    <property type="evidence" value="ECO:0007669"/>
    <property type="project" value="UniProtKB-SubCell"/>
</dbReference>
<dbReference type="OrthoDB" id="9784896at2"/>
<dbReference type="Proteomes" id="UP000235916">
    <property type="component" value="Unassembled WGS sequence"/>
</dbReference>
<evidence type="ECO:0000256" key="5">
    <source>
        <dbReference type="ARBA" id="ARBA00022764"/>
    </source>
</evidence>
<proteinExistence type="inferred from homology"/>
<dbReference type="PANTHER" id="PTHR35891">
    <property type="entry name" value="THIOL:DISULFIDE INTERCHANGE PROTEIN DSBA"/>
    <property type="match status" value="1"/>
</dbReference>
<dbReference type="InterPro" id="IPR001853">
    <property type="entry name" value="DSBA-like_thioredoxin_dom"/>
</dbReference>
<dbReference type="Pfam" id="PF01323">
    <property type="entry name" value="DSBA"/>
    <property type="match status" value="1"/>
</dbReference>
<dbReference type="InterPro" id="IPR013766">
    <property type="entry name" value="Thioredoxin_domain"/>
</dbReference>
<dbReference type="InterPro" id="IPR050824">
    <property type="entry name" value="Thiol_disulfide_DsbA"/>
</dbReference>
<comment type="similarity">
    <text evidence="2">Belongs to the thioredoxin family. DsbA subfamily.</text>
</comment>
<dbReference type="PROSITE" id="PS51352">
    <property type="entry name" value="THIOREDOXIN_2"/>
    <property type="match status" value="1"/>
</dbReference>
<dbReference type="EMBL" id="POSP01000003">
    <property type="protein sequence ID" value="PND39753.1"/>
    <property type="molecule type" value="Genomic_DNA"/>
</dbReference>
<reference evidence="9 10" key="1">
    <citation type="submission" date="2018-01" db="EMBL/GenBank/DDBJ databases">
        <title>Draft genome sequence of Paucibacter aquatile CR182 isolated from freshwater of the Nakdong River.</title>
        <authorList>
            <person name="Choi A."/>
            <person name="Chung E.J."/>
        </authorList>
    </citation>
    <scope>NUCLEOTIDE SEQUENCE [LARGE SCALE GENOMIC DNA]</scope>
    <source>
        <strain evidence="9 10">CR182</strain>
    </source>
</reference>
<sequence length="220" mass="23662">MSRREFSSTLGLAMAALPTLSRAQGAAPVEGKHYLRLAQPLPSTPGKIEVIEFFLYTCQHCFAFDPHVSAWAKQLPADVSFRRVHVGVGAMHKLHQRLMFALESLGRLGDFHESVFKAIHVQRLDLSDEKAITQFAVSLGLEEAKFKAAFNSFTANSRMAQSAQLAAAYRAETVPALGIGGRFLTSPSLAAGPGQSAAVGHQAALALSNHLIQQLRGGKA</sequence>
<keyword evidence="4" id="KW-0732">Signal</keyword>
<dbReference type="GO" id="GO:0016491">
    <property type="term" value="F:oxidoreductase activity"/>
    <property type="evidence" value="ECO:0007669"/>
    <property type="project" value="InterPro"/>
</dbReference>
<evidence type="ECO:0000313" key="10">
    <source>
        <dbReference type="Proteomes" id="UP000235916"/>
    </source>
</evidence>
<comment type="subcellular location">
    <subcellularLocation>
        <location evidence="1">Periplasm</location>
    </subcellularLocation>
</comment>
<protein>
    <recommendedName>
        <fullName evidence="3">Thiol:disulfide interchange protein DsbA</fullName>
    </recommendedName>
</protein>
<evidence type="ECO:0000256" key="6">
    <source>
        <dbReference type="ARBA" id="ARBA00023157"/>
    </source>
</evidence>
<name>A0A2N8L219_9BURK</name>
<comment type="caution">
    <text evidence="9">The sequence shown here is derived from an EMBL/GenBank/DDBJ whole genome shotgun (WGS) entry which is preliminary data.</text>
</comment>
<evidence type="ECO:0000256" key="1">
    <source>
        <dbReference type="ARBA" id="ARBA00004418"/>
    </source>
</evidence>
<evidence type="ECO:0000256" key="7">
    <source>
        <dbReference type="ARBA" id="ARBA00023284"/>
    </source>
</evidence>
<keyword evidence="6" id="KW-1015">Disulfide bond</keyword>
<keyword evidence="10" id="KW-1185">Reference proteome</keyword>
<feature type="domain" description="Thioredoxin" evidence="8">
    <location>
        <begin position="8"/>
        <end position="155"/>
    </location>
</feature>
<dbReference type="CDD" id="cd03019">
    <property type="entry name" value="DsbA_DsbA"/>
    <property type="match status" value="1"/>
</dbReference>
<dbReference type="InterPro" id="IPR036249">
    <property type="entry name" value="Thioredoxin-like_sf"/>
</dbReference>
<evidence type="ECO:0000256" key="4">
    <source>
        <dbReference type="ARBA" id="ARBA00022729"/>
    </source>
</evidence>
<accession>A0A2N8L219</accession>
<dbReference type="SUPFAM" id="SSF52833">
    <property type="entry name" value="Thioredoxin-like"/>
    <property type="match status" value="1"/>
</dbReference>
<keyword evidence="7" id="KW-0676">Redox-active center</keyword>
<organism evidence="9 10">
    <name type="scientific">Kinneretia aquatilis</name>
    <dbReference type="NCBI Taxonomy" id="2070761"/>
    <lineage>
        <taxon>Bacteria</taxon>
        <taxon>Pseudomonadati</taxon>
        <taxon>Pseudomonadota</taxon>
        <taxon>Betaproteobacteria</taxon>
        <taxon>Burkholderiales</taxon>
        <taxon>Sphaerotilaceae</taxon>
        <taxon>Roseateles</taxon>
    </lineage>
</organism>
<evidence type="ECO:0000259" key="8">
    <source>
        <dbReference type="PROSITE" id="PS51352"/>
    </source>
</evidence>
<evidence type="ECO:0000313" key="9">
    <source>
        <dbReference type="EMBL" id="PND39753.1"/>
    </source>
</evidence>
<dbReference type="Gene3D" id="3.40.30.10">
    <property type="entry name" value="Glutaredoxin"/>
    <property type="match status" value="1"/>
</dbReference>
<evidence type="ECO:0000256" key="2">
    <source>
        <dbReference type="ARBA" id="ARBA00005791"/>
    </source>
</evidence>
<gene>
    <name evidence="9" type="ORF">C1O66_14440</name>
</gene>
<evidence type="ECO:0000256" key="3">
    <source>
        <dbReference type="ARBA" id="ARBA00013831"/>
    </source>
</evidence>
<dbReference type="PANTHER" id="PTHR35891:SF3">
    <property type="entry name" value="THIOL:DISULFIDE INTERCHANGE PROTEIN DSBL"/>
    <property type="match status" value="1"/>
</dbReference>